<proteinExistence type="predicted"/>
<accession>A0A0F9FLV1</accession>
<comment type="caution">
    <text evidence="2">The sequence shown here is derived from an EMBL/GenBank/DDBJ whole genome shotgun (WGS) entry which is preliminary data.</text>
</comment>
<name>A0A0F9FLV1_9ZZZZ</name>
<feature type="compositionally biased region" description="Basic residues" evidence="1">
    <location>
        <begin position="142"/>
        <end position="160"/>
    </location>
</feature>
<protein>
    <recommendedName>
        <fullName evidence="3">SprT-like domain-containing protein</fullName>
    </recommendedName>
</protein>
<reference evidence="2" key="1">
    <citation type="journal article" date="2015" name="Nature">
        <title>Complex archaea that bridge the gap between prokaryotes and eukaryotes.</title>
        <authorList>
            <person name="Spang A."/>
            <person name="Saw J.H."/>
            <person name="Jorgensen S.L."/>
            <person name="Zaremba-Niedzwiedzka K."/>
            <person name="Martijn J."/>
            <person name="Lind A.E."/>
            <person name="van Eijk R."/>
            <person name="Schleper C."/>
            <person name="Guy L."/>
            <person name="Ettema T.J."/>
        </authorList>
    </citation>
    <scope>NUCLEOTIDE SEQUENCE</scope>
</reference>
<evidence type="ECO:0000256" key="1">
    <source>
        <dbReference type="SAM" id="MobiDB-lite"/>
    </source>
</evidence>
<feature type="region of interest" description="Disordered" evidence="1">
    <location>
        <begin position="138"/>
        <end position="160"/>
    </location>
</feature>
<gene>
    <name evidence="2" type="ORF">LCGC14_1935570</name>
</gene>
<dbReference type="EMBL" id="LAZR01020856">
    <property type="protein sequence ID" value="KKL87354.1"/>
    <property type="molecule type" value="Genomic_DNA"/>
</dbReference>
<evidence type="ECO:0000313" key="2">
    <source>
        <dbReference type="EMBL" id="KKL87354.1"/>
    </source>
</evidence>
<organism evidence="2">
    <name type="scientific">marine sediment metagenome</name>
    <dbReference type="NCBI Taxonomy" id="412755"/>
    <lineage>
        <taxon>unclassified sequences</taxon>
        <taxon>metagenomes</taxon>
        <taxon>ecological metagenomes</taxon>
    </lineage>
</organism>
<sequence length="160" mass="19161">MITLDDKQFEREKRRVKRAFRRLRPRLWAGWWAWDIVYDRYPDDHHNETGKEVNASITADWRYRQAVITFYMPAIAEMGDEELDMVIIHEVLHAWVNPMRPRAPKPHEVDLEENVVTNLTSVHVCTYLLGIKEGRRLERKERAGKKKSTRTTARHSKLRR</sequence>
<dbReference type="AlphaFoldDB" id="A0A0F9FLV1"/>
<evidence type="ECO:0008006" key="3">
    <source>
        <dbReference type="Google" id="ProtNLM"/>
    </source>
</evidence>